<dbReference type="EC" id="2.7.13.3" evidence="3"/>
<dbReference type="InterPro" id="IPR003660">
    <property type="entry name" value="HAMP_dom"/>
</dbReference>
<comment type="subcellular location">
    <subcellularLocation>
        <location evidence="2">Cell inner membrane</location>
        <topology evidence="2">Multi-pass membrane protein</topology>
    </subcellularLocation>
</comment>
<sequence length="283" mass="32529">MKLLPSRLLPRLALMIALLIIFTQVAWFAIVQIFWFPHARTNRADFLAKEIRLAALSLIHLGPDARTRYLRISGSGRLFRIIPAHTGVKDHPLVENSRLNSLRSALDRSLNQKIILARGVEHHLWFGFRAGAHRYWLIPNVRHPRPLLNLYRLLWIILGILASVVGASLILFRSNRRLEAVLHAARDVGQGRKPHRLEERGPQEIVDLSRGFNQMVLNLEKIADDRRVMLAGISHDLRTPLTRIRLGLELLTRQAEPRLTEGLIQDLEEINSILNQFLDYARD</sequence>
<evidence type="ECO:0000256" key="5">
    <source>
        <dbReference type="ARBA" id="ARBA00022519"/>
    </source>
</evidence>
<evidence type="ECO:0000256" key="13">
    <source>
        <dbReference type="ARBA" id="ARBA00023136"/>
    </source>
</evidence>
<dbReference type="InterPro" id="IPR050980">
    <property type="entry name" value="2C_sensor_his_kinase"/>
</dbReference>
<reference evidence="16" key="2">
    <citation type="journal article" date="2014" name="ISME J.">
        <title>Microbial stratification in low pH oxic and suboxic macroscopic growths along an acid mine drainage.</title>
        <authorList>
            <person name="Mendez-Garcia C."/>
            <person name="Mesa V."/>
            <person name="Sprenger R.R."/>
            <person name="Richter M."/>
            <person name="Diez M.S."/>
            <person name="Solano J."/>
            <person name="Bargiela R."/>
            <person name="Golyshina O.V."/>
            <person name="Manteca A."/>
            <person name="Ramos J.L."/>
            <person name="Gallego J.R."/>
            <person name="Llorente I."/>
            <person name="Martins Dos Santos V.A."/>
            <person name="Jensen O.N."/>
            <person name="Pelaez A.I."/>
            <person name="Sanchez J."/>
            <person name="Ferrer M."/>
        </authorList>
    </citation>
    <scope>NUCLEOTIDE SEQUENCE</scope>
</reference>
<dbReference type="PROSITE" id="PS50885">
    <property type="entry name" value="HAMP"/>
    <property type="match status" value="1"/>
</dbReference>
<evidence type="ECO:0000256" key="4">
    <source>
        <dbReference type="ARBA" id="ARBA00022475"/>
    </source>
</evidence>
<dbReference type="InterPro" id="IPR038421">
    <property type="entry name" value="RisS_PPD_sf"/>
</dbReference>
<accession>T1BRD1</accession>
<dbReference type="CDD" id="cd06225">
    <property type="entry name" value="HAMP"/>
    <property type="match status" value="1"/>
</dbReference>
<evidence type="ECO:0000256" key="6">
    <source>
        <dbReference type="ARBA" id="ARBA00022679"/>
    </source>
</evidence>
<feature type="domain" description="HAMP" evidence="15">
    <location>
        <begin position="172"/>
        <end position="224"/>
    </location>
</feature>
<dbReference type="GO" id="GO:0005524">
    <property type="term" value="F:ATP binding"/>
    <property type="evidence" value="ECO:0007669"/>
    <property type="project" value="UniProtKB-KW"/>
</dbReference>
<proteinExistence type="predicted"/>
<dbReference type="SUPFAM" id="SSF47384">
    <property type="entry name" value="Homodimeric domain of signal transducing histidine kinase"/>
    <property type="match status" value="1"/>
</dbReference>
<keyword evidence="13 14" id="KW-0472">Membrane</keyword>
<keyword evidence="5" id="KW-0997">Cell inner membrane</keyword>
<evidence type="ECO:0000256" key="1">
    <source>
        <dbReference type="ARBA" id="ARBA00000085"/>
    </source>
</evidence>
<evidence type="ECO:0000256" key="10">
    <source>
        <dbReference type="ARBA" id="ARBA00022840"/>
    </source>
</evidence>
<dbReference type="SMART" id="SM00388">
    <property type="entry name" value="HisKA"/>
    <property type="match status" value="1"/>
</dbReference>
<dbReference type="Pfam" id="PF00672">
    <property type="entry name" value="HAMP"/>
    <property type="match status" value="1"/>
</dbReference>
<keyword evidence="11 14" id="KW-1133">Transmembrane helix</keyword>
<dbReference type="AlphaFoldDB" id="T1BRD1"/>
<keyword evidence="7 14" id="KW-0812">Transmembrane</keyword>
<comment type="catalytic activity">
    <reaction evidence="1">
        <text>ATP + protein L-histidine = ADP + protein N-phospho-L-histidine.</text>
        <dbReference type="EC" id="2.7.13.3"/>
    </reaction>
</comment>
<keyword evidence="9 16" id="KW-0418">Kinase</keyword>
<dbReference type="GO" id="GO:0000155">
    <property type="term" value="F:phosphorelay sensor kinase activity"/>
    <property type="evidence" value="ECO:0007669"/>
    <property type="project" value="InterPro"/>
</dbReference>
<gene>
    <name evidence="16" type="ORF">B1B_03768</name>
</gene>
<dbReference type="InterPro" id="IPR036097">
    <property type="entry name" value="HisK_dim/P_sf"/>
</dbReference>
<dbReference type="SMART" id="SM00304">
    <property type="entry name" value="HAMP"/>
    <property type="match status" value="1"/>
</dbReference>
<keyword evidence="8" id="KW-0547">Nucleotide-binding</keyword>
<keyword evidence="10" id="KW-0067">ATP-binding</keyword>
<evidence type="ECO:0000256" key="11">
    <source>
        <dbReference type="ARBA" id="ARBA00022989"/>
    </source>
</evidence>
<evidence type="ECO:0000313" key="16">
    <source>
        <dbReference type="EMBL" id="EQD72427.1"/>
    </source>
</evidence>
<evidence type="ECO:0000256" key="7">
    <source>
        <dbReference type="ARBA" id="ARBA00022692"/>
    </source>
</evidence>
<dbReference type="CDD" id="cd00082">
    <property type="entry name" value="HisKA"/>
    <property type="match status" value="1"/>
</dbReference>
<feature type="transmembrane region" description="Helical" evidence="14">
    <location>
        <begin position="153"/>
        <end position="172"/>
    </location>
</feature>
<dbReference type="EMBL" id="AUZY01002333">
    <property type="protein sequence ID" value="EQD72427.1"/>
    <property type="molecule type" value="Genomic_DNA"/>
</dbReference>
<evidence type="ECO:0000256" key="2">
    <source>
        <dbReference type="ARBA" id="ARBA00004429"/>
    </source>
</evidence>
<organism evidence="16">
    <name type="scientific">mine drainage metagenome</name>
    <dbReference type="NCBI Taxonomy" id="410659"/>
    <lineage>
        <taxon>unclassified sequences</taxon>
        <taxon>metagenomes</taxon>
        <taxon>ecological metagenomes</taxon>
    </lineage>
</organism>
<dbReference type="PANTHER" id="PTHR44936:SF5">
    <property type="entry name" value="SENSOR HISTIDINE KINASE ENVZ"/>
    <property type="match status" value="1"/>
</dbReference>
<evidence type="ECO:0000256" key="8">
    <source>
        <dbReference type="ARBA" id="ARBA00022741"/>
    </source>
</evidence>
<feature type="transmembrane region" description="Helical" evidence="14">
    <location>
        <begin position="12"/>
        <end position="36"/>
    </location>
</feature>
<evidence type="ECO:0000256" key="14">
    <source>
        <dbReference type="SAM" id="Phobius"/>
    </source>
</evidence>
<dbReference type="Gene3D" id="1.10.287.130">
    <property type="match status" value="1"/>
</dbReference>
<dbReference type="PANTHER" id="PTHR44936">
    <property type="entry name" value="SENSOR PROTEIN CREC"/>
    <property type="match status" value="1"/>
</dbReference>
<dbReference type="GO" id="GO:0005886">
    <property type="term" value="C:plasma membrane"/>
    <property type="evidence" value="ECO:0007669"/>
    <property type="project" value="UniProtKB-SubCell"/>
</dbReference>
<dbReference type="Pfam" id="PF00512">
    <property type="entry name" value="HisKA"/>
    <property type="match status" value="1"/>
</dbReference>
<keyword evidence="6" id="KW-0808">Transferase</keyword>
<protein>
    <recommendedName>
        <fullName evidence="3">histidine kinase</fullName>
        <ecNumber evidence="3">2.7.13.3</ecNumber>
    </recommendedName>
</protein>
<evidence type="ECO:0000256" key="12">
    <source>
        <dbReference type="ARBA" id="ARBA00023012"/>
    </source>
</evidence>
<dbReference type="InterPro" id="IPR003661">
    <property type="entry name" value="HisK_dim/P_dom"/>
</dbReference>
<reference evidence="16" key="1">
    <citation type="submission" date="2013-08" db="EMBL/GenBank/DDBJ databases">
        <authorList>
            <person name="Mendez C."/>
            <person name="Richter M."/>
            <person name="Ferrer M."/>
            <person name="Sanchez J."/>
        </authorList>
    </citation>
    <scope>NUCLEOTIDE SEQUENCE</scope>
</reference>
<evidence type="ECO:0000259" key="15">
    <source>
        <dbReference type="PROSITE" id="PS50885"/>
    </source>
</evidence>
<keyword evidence="4" id="KW-1003">Cell membrane</keyword>
<feature type="non-terminal residue" evidence="16">
    <location>
        <position position="283"/>
    </location>
</feature>
<dbReference type="Gene3D" id="3.30.450.300">
    <property type="entry name" value="Sensor histidine kinase RisS, periplasmic domain"/>
    <property type="match status" value="1"/>
</dbReference>
<keyword evidence="12" id="KW-0902">Two-component regulatory system</keyword>
<evidence type="ECO:0000256" key="3">
    <source>
        <dbReference type="ARBA" id="ARBA00012438"/>
    </source>
</evidence>
<comment type="caution">
    <text evidence="16">The sequence shown here is derived from an EMBL/GenBank/DDBJ whole genome shotgun (WGS) entry which is preliminary data.</text>
</comment>
<name>T1BRD1_9ZZZZ</name>
<evidence type="ECO:0000256" key="9">
    <source>
        <dbReference type="ARBA" id="ARBA00022777"/>
    </source>
</evidence>